<dbReference type="Proteomes" id="UP001611251">
    <property type="component" value="Unassembled WGS sequence"/>
</dbReference>
<dbReference type="EMBL" id="JBGFSN010000012">
    <property type="protein sequence ID" value="MFH8136402.1"/>
    <property type="molecule type" value="Genomic_DNA"/>
</dbReference>
<name>A0ABW7Q1P0_9GAMM</name>
<dbReference type="RefSeq" id="WP_397218160.1">
    <property type="nucleotide sequence ID" value="NZ_JBGFSN010000012.1"/>
</dbReference>
<comment type="caution">
    <text evidence="1">The sequence shown here is derived from an EMBL/GenBank/DDBJ whole genome shotgun (WGS) entry which is preliminary data.</text>
</comment>
<dbReference type="Pfam" id="PF06666">
    <property type="entry name" value="DUF1173"/>
    <property type="match status" value="1"/>
</dbReference>
<keyword evidence="2" id="KW-1185">Reference proteome</keyword>
<evidence type="ECO:0000313" key="2">
    <source>
        <dbReference type="Proteomes" id="UP001611251"/>
    </source>
</evidence>
<accession>A0ABW7Q1P0</accession>
<protein>
    <submittedName>
        <fullName evidence="1">DUF1173 family protein</fullName>
    </submittedName>
</protein>
<sequence>MDKKRYPVKITRDGTIKTYSPDFQTLESFTKSWQSVLKRHHGTNALVQCMCPGKAERKFYIGLRQTSDLYYLSRFKNSGIEHYDECRWYSSASISGQQHYQEGVVTEDDNGFLRIRLAVSLNAGEPVECTPPPGVNENPQEGGRSKAQMKLAGLLSLLWTEAGLNMWYPKMEKKRFTSSVHTWLQQAACGIKVGRTTLNKVLLAGALNDSDQAKQNEQKLSEAAANNKRLVVTTSLAKWSAERECDPGRVPVKDFFGLPKLSVDASLWAGTLKSHPTELAAWQRDERIIVIALTDVPEGDEADVLRLALMHVSKRWIPLDSSLEGLVEDKLVREKRKFIKPMRFDAEKDDVFADFHLLDTLVHHQPLEVFGMDTAEYNTRKAVKMQHYDSKYGVGGWWYWDAIAEPDESNIPAFPPAKIRALKNVGAENSDGS</sequence>
<gene>
    <name evidence="1" type="ORF">ABU178_19855</name>
</gene>
<proteinExistence type="predicted"/>
<organism evidence="1 2">
    <name type="scientific">Pantoea osteomyelitidis</name>
    <dbReference type="NCBI Taxonomy" id="3230026"/>
    <lineage>
        <taxon>Bacteria</taxon>
        <taxon>Pseudomonadati</taxon>
        <taxon>Pseudomonadota</taxon>
        <taxon>Gammaproteobacteria</taxon>
        <taxon>Enterobacterales</taxon>
        <taxon>Erwiniaceae</taxon>
        <taxon>Pantoea</taxon>
    </lineage>
</organism>
<reference evidence="1 2" key="1">
    <citation type="submission" date="2024-08" db="EMBL/GenBank/DDBJ databases">
        <title>Pantoea ronii - a newly identified human opportunistic pathogen.</title>
        <authorList>
            <person name="Keidar-Friedman D."/>
            <person name="Sorek N."/>
            <person name="Leshin-Carmel D."/>
            <person name="Tsur A."/>
            <person name="Amsalem M."/>
            <person name="Tolkach D."/>
            <person name="Brosh-Nissimov T."/>
        </authorList>
    </citation>
    <scope>NUCLEOTIDE SEQUENCE [LARGE SCALE GENOMIC DNA]</scope>
    <source>
        <strain evidence="1 2">AA23256</strain>
    </source>
</reference>
<evidence type="ECO:0000313" key="1">
    <source>
        <dbReference type="EMBL" id="MFH8136402.1"/>
    </source>
</evidence>
<dbReference type="InterPro" id="IPR009553">
    <property type="entry name" value="DUF1173"/>
</dbReference>